<dbReference type="EMBL" id="MK265867">
    <property type="protein sequence ID" value="AZL94392.1"/>
    <property type="molecule type" value="mRNA"/>
</dbReference>
<dbReference type="Gene3D" id="3.40.50.720">
    <property type="entry name" value="NAD(P)-binding Rossmann-like Domain"/>
    <property type="match status" value="1"/>
</dbReference>
<evidence type="ECO:0000313" key="7">
    <source>
        <dbReference type="EMBL" id="AZL94393.1"/>
    </source>
</evidence>
<protein>
    <recommendedName>
        <fullName evidence="3">2,4-dienoyl-CoA reductase [(3E)-enoyl-CoA-producing]</fullName>
        <ecNumber evidence="3">1.3.1.124</ecNumber>
    </recommendedName>
</protein>
<dbReference type="InterPro" id="IPR045017">
    <property type="entry name" value="DECR2-like"/>
</dbReference>
<dbReference type="GO" id="GO:0009062">
    <property type="term" value="P:fatty acid catabolic process"/>
    <property type="evidence" value="ECO:0007669"/>
    <property type="project" value="InterPro"/>
</dbReference>
<evidence type="ECO:0000256" key="5">
    <source>
        <dbReference type="ARBA" id="ARBA00048340"/>
    </source>
</evidence>
<evidence type="ECO:0000256" key="1">
    <source>
        <dbReference type="ARBA" id="ARBA00022857"/>
    </source>
</evidence>
<dbReference type="EMBL" id="MK266019">
    <property type="protein sequence ID" value="AZL94393.1"/>
    <property type="molecule type" value="mRNA"/>
</dbReference>
<evidence type="ECO:0000313" key="6">
    <source>
        <dbReference type="EMBL" id="AZL94392.1"/>
    </source>
</evidence>
<dbReference type="AlphaFoldDB" id="A0A3Q8UBP2"/>
<proteinExistence type="evidence at transcript level"/>
<dbReference type="PANTHER" id="PTHR43296">
    <property type="entry name" value="PEROXISOMAL 2,4-DIENOYL-COA REDUCTASE"/>
    <property type="match status" value="1"/>
</dbReference>
<comment type="catalytic activity">
    <reaction evidence="5">
        <text>a (2E,4Z)-dienoyl-CoA + NADPH + H(+) = a 4,5-saturated-(3E)-enoyl-CoA + NADP(+)</text>
        <dbReference type="Rhea" id="RHEA:61892"/>
        <dbReference type="ChEBI" id="CHEBI:15378"/>
        <dbReference type="ChEBI" id="CHEBI:57783"/>
        <dbReference type="ChEBI" id="CHEBI:58349"/>
        <dbReference type="ChEBI" id="CHEBI:85099"/>
        <dbReference type="ChEBI" id="CHEBI:85493"/>
        <dbReference type="EC" id="1.3.1.124"/>
    </reaction>
</comment>
<keyword evidence="1" id="KW-0521">NADP</keyword>
<evidence type="ECO:0000256" key="4">
    <source>
        <dbReference type="ARBA" id="ARBA00048009"/>
    </source>
</evidence>
<dbReference type="CDD" id="cd05369">
    <property type="entry name" value="TER_DECR_SDR_a"/>
    <property type="match status" value="1"/>
</dbReference>
<dbReference type="PANTHER" id="PTHR43296:SF2">
    <property type="entry name" value="PEROXISOMAL 2,4-DIENOYL-COA REDUCTASE [(3E)-ENOYL-COA-PRODUCING]"/>
    <property type="match status" value="1"/>
</dbReference>
<evidence type="ECO:0000256" key="3">
    <source>
        <dbReference type="ARBA" id="ARBA00026117"/>
    </source>
</evidence>
<dbReference type="FunFam" id="3.40.50.720:FF:000084">
    <property type="entry name" value="Short-chain dehydrogenase reductase"/>
    <property type="match status" value="1"/>
</dbReference>
<evidence type="ECO:0000256" key="2">
    <source>
        <dbReference type="ARBA" id="ARBA00023002"/>
    </source>
</evidence>
<accession>A0A3Q8UBP2</accession>
<dbReference type="Pfam" id="PF13561">
    <property type="entry name" value="adh_short_C2"/>
    <property type="match status" value="1"/>
</dbReference>
<dbReference type="PRINTS" id="PR00080">
    <property type="entry name" value="SDRFAMILY"/>
</dbReference>
<dbReference type="GO" id="GO:0005777">
    <property type="term" value="C:peroxisome"/>
    <property type="evidence" value="ECO:0007669"/>
    <property type="project" value="TreeGrafter"/>
</dbReference>
<reference evidence="7" key="1">
    <citation type="journal article" date="2018" name="Genome Biol. Evol.">
        <title>Nephromyces encodes a urate metabolism pathway and predicted peroxisomes, demonstrating these are not ancient losses of apicomplexans.</title>
        <authorList>
            <person name="Paight C."/>
            <person name="Slamovits C.H."/>
            <person name="Saffo M.B."/>
            <person name="Lane C.E."/>
        </authorList>
    </citation>
    <scope>NUCLEOTIDE SEQUENCE</scope>
    <source>
        <strain evidence="7">Neph250</strain>
        <strain evidence="6">Neph98</strain>
    </source>
</reference>
<dbReference type="GO" id="GO:0008670">
    <property type="term" value="F:2,4-dienoyl-CoA reductase (NADPH) activity"/>
    <property type="evidence" value="ECO:0007669"/>
    <property type="project" value="InterPro"/>
</dbReference>
<dbReference type="EC" id="1.3.1.124" evidence="3"/>
<name>A0A3Q8UBP2_9APIC</name>
<sequence length="271" mass="29460">MASSFNKNCLDDKIALITGGGSGICYEIANTFLKYGATVYILSRNKEKLLRAEMELNKGLSSQRCFSIPADVRKFDQINDAVDIILKKSGKLDILINGAAGNFLCPISQLSYNAFKTVMEIDAHGTFIVSQICFNKWFENNGGVIIHISMTLHYTGTMLQLHAGAAKAAIDAMTKHMAVEFGPYNVRVNGIAPGPIEGTVGLSRLGGFDESYLDKMREMIPLRRMGSAEDVANTALFLCISEAKYITGSTIVVDGGHWLTSSSSILNISKI</sequence>
<dbReference type="InterPro" id="IPR036291">
    <property type="entry name" value="NAD(P)-bd_dom_sf"/>
</dbReference>
<dbReference type="SUPFAM" id="SSF51735">
    <property type="entry name" value="NAD(P)-binding Rossmann-fold domains"/>
    <property type="match status" value="1"/>
</dbReference>
<comment type="catalytic activity">
    <reaction evidence="4">
        <text>a (2E,4E)-dienoyl-CoA + NADPH + H(+) = a 4,5-saturated-(3E)-enoyl-CoA + NADP(+)</text>
        <dbReference type="Rhea" id="RHEA:45912"/>
        <dbReference type="ChEBI" id="CHEBI:15378"/>
        <dbReference type="ChEBI" id="CHEBI:57783"/>
        <dbReference type="ChEBI" id="CHEBI:58349"/>
        <dbReference type="ChEBI" id="CHEBI:85101"/>
        <dbReference type="ChEBI" id="CHEBI:85493"/>
        <dbReference type="EC" id="1.3.1.124"/>
    </reaction>
</comment>
<dbReference type="PRINTS" id="PR00081">
    <property type="entry name" value="GDHRDH"/>
</dbReference>
<organism evidence="7">
    <name type="scientific">Nephromyces sp. MMRI</name>
    <dbReference type="NCBI Taxonomy" id="2496275"/>
    <lineage>
        <taxon>Eukaryota</taxon>
        <taxon>Sar</taxon>
        <taxon>Alveolata</taxon>
        <taxon>Apicomplexa</taxon>
        <taxon>Aconoidasida</taxon>
        <taxon>Nephromycida</taxon>
        <taxon>Nephromyces</taxon>
    </lineage>
</organism>
<keyword evidence="2" id="KW-0560">Oxidoreductase</keyword>
<dbReference type="InterPro" id="IPR002347">
    <property type="entry name" value="SDR_fam"/>
</dbReference>